<dbReference type="RefSeq" id="XP_014173603.1">
    <property type="nucleotide sequence ID" value="XM_014318128.1"/>
</dbReference>
<dbReference type="HOGENOM" id="CLU_621203_0_0_1"/>
<feature type="region of interest" description="Disordered" evidence="6">
    <location>
        <begin position="409"/>
        <end position="441"/>
    </location>
</feature>
<dbReference type="PANTHER" id="PTHR28526">
    <property type="entry name" value="ANAPHASE-PROMOTING COMPLEX SUBUNIT 13"/>
    <property type="match status" value="1"/>
</dbReference>
<protein>
    <submittedName>
        <fullName evidence="8">Apc13 domain containing protein</fullName>
    </submittedName>
</protein>
<reference evidence="8 9" key="1">
    <citation type="journal article" date="2011" name="Proc. Natl. Acad. Sci. U.S.A.">
        <title>Genome and transcriptome analyses of the mountain pine beetle-fungal symbiont Grosmannia clavigera, a lodgepole pine pathogen.</title>
        <authorList>
            <person name="DiGuistini S."/>
            <person name="Wang Y."/>
            <person name="Liao N.Y."/>
            <person name="Taylor G."/>
            <person name="Tanguay P."/>
            <person name="Feau N."/>
            <person name="Henrissat B."/>
            <person name="Chan S.K."/>
            <person name="Hesse-Orce U."/>
            <person name="Alamouti S.M."/>
            <person name="Tsui C.K.M."/>
            <person name="Docking R.T."/>
            <person name="Levasseur A."/>
            <person name="Haridas S."/>
            <person name="Robertson G."/>
            <person name="Birol I."/>
            <person name="Holt R.A."/>
            <person name="Marra M.A."/>
            <person name="Hamelin R.C."/>
            <person name="Hirst M."/>
            <person name="Jones S.J.M."/>
            <person name="Bohlmann J."/>
            <person name="Breuil C."/>
        </authorList>
    </citation>
    <scope>NUCLEOTIDE SEQUENCE [LARGE SCALE GENOMIC DNA]</scope>
    <source>
        <strain evidence="9">kw1407 / UAMH 11150</strain>
    </source>
</reference>
<evidence type="ECO:0000256" key="3">
    <source>
        <dbReference type="ARBA" id="ARBA00022776"/>
    </source>
</evidence>
<dbReference type="InterPro" id="IPR008401">
    <property type="entry name" value="Apc13"/>
</dbReference>
<keyword evidence="3" id="KW-0498">Mitosis</keyword>
<dbReference type="InParanoid" id="F0XC96"/>
<keyword evidence="7" id="KW-0732">Signal</keyword>
<comment type="similarity">
    <text evidence="1">Belongs to the APC13 family.</text>
</comment>
<name>F0XC96_GROCL</name>
<evidence type="ECO:0000256" key="6">
    <source>
        <dbReference type="SAM" id="MobiDB-lite"/>
    </source>
</evidence>
<sequence length="441" mass="46774">MWTTFALLFLITLALKLPFVSVNASPITDIVGADMSIIDASQVVSISEIDFTQLPTLKCKHTSDQLSVMNNCRGLANGFKELYNRDHKRRGLTIPTEKCISVEYGACLGTLCNLDVLANFTDVLEDPFGSIMANPSQSSCTQSASEVVWSDGHTLVHLQGLGTSAMIVNDNAVSPDIDVVELHSTNSVSAAKAAQGTEFPYDTALDLSNCPGWEYGRYTCCKTSRIIWDDCMEAIELMANTGATKMMDVMQNSCRAATSGGCTAQLNFDSKASSSAMNKDGCYTSVHMHQSRNADLFEDVCKDRLPDDDIFVPPQHQPINPEDEDDVVPDQHAAFGIQRATQAVREPAWKDLGLAALMHQGPGGSSGGAAGVAGANGSDGGNQGPTENTYAYYAYYYGYSGNTLGTVASGSGSGAAGSSNVTGGVSRSHSGSGRAFNGMPR</sequence>
<dbReference type="Proteomes" id="UP000007796">
    <property type="component" value="Unassembled WGS sequence"/>
</dbReference>
<evidence type="ECO:0000256" key="5">
    <source>
        <dbReference type="ARBA" id="ARBA00023306"/>
    </source>
</evidence>
<dbReference type="EMBL" id="GL629765">
    <property type="protein sequence ID" value="EFX04121.1"/>
    <property type="molecule type" value="Genomic_DNA"/>
</dbReference>
<evidence type="ECO:0000256" key="2">
    <source>
        <dbReference type="ARBA" id="ARBA00022618"/>
    </source>
</evidence>
<proteinExistence type="inferred from homology"/>
<dbReference type="AlphaFoldDB" id="F0XC96"/>
<dbReference type="OrthoDB" id="2351920at2759"/>
<evidence type="ECO:0000313" key="9">
    <source>
        <dbReference type="Proteomes" id="UP000007796"/>
    </source>
</evidence>
<keyword evidence="4" id="KW-0833">Ubl conjugation pathway</keyword>
<dbReference type="GO" id="GO:0051301">
    <property type="term" value="P:cell division"/>
    <property type="evidence" value="ECO:0007669"/>
    <property type="project" value="UniProtKB-KW"/>
</dbReference>
<feature type="chain" id="PRO_5003259862" evidence="7">
    <location>
        <begin position="25"/>
        <end position="441"/>
    </location>
</feature>
<evidence type="ECO:0000256" key="1">
    <source>
        <dbReference type="ARBA" id="ARBA00006940"/>
    </source>
</evidence>
<organism evidence="9">
    <name type="scientific">Grosmannia clavigera (strain kw1407 / UAMH 11150)</name>
    <name type="common">Blue stain fungus</name>
    <name type="synonym">Graphiocladiella clavigera</name>
    <dbReference type="NCBI Taxonomy" id="655863"/>
    <lineage>
        <taxon>Eukaryota</taxon>
        <taxon>Fungi</taxon>
        <taxon>Dikarya</taxon>
        <taxon>Ascomycota</taxon>
        <taxon>Pezizomycotina</taxon>
        <taxon>Sordariomycetes</taxon>
        <taxon>Sordariomycetidae</taxon>
        <taxon>Ophiostomatales</taxon>
        <taxon>Ophiostomataceae</taxon>
        <taxon>Leptographium</taxon>
    </lineage>
</organism>
<dbReference type="GO" id="GO:0005680">
    <property type="term" value="C:anaphase-promoting complex"/>
    <property type="evidence" value="ECO:0007669"/>
    <property type="project" value="InterPro"/>
</dbReference>
<gene>
    <name evidence="8" type="ORF">CMQ_1049</name>
</gene>
<feature type="signal peptide" evidence="7">
    <location>
        <begin position="1"/>
        <end position="24"/>
    </location>
</feature>
<keyword evidence="5" id="KW-0131">Cell cycle</keyword>
<dbReference type="Pfam" id="PF05839">
    <property type="entry name" value="Apc13p"/>
    <property type="match status" value="1"/>
</dbReference>
<keyword evidence="9" id="KW-1185">Reference proteome</keyword>
<dbReference type="PANTHER" id="PTHR28526:SF1">
    <property type="entry name" value="ANAPHASE-PROMOTING COMPLEX SUBUNIT 13"/>
    <property type="match status" value="1"/>
</dbReference>
<feature type="compositionally biased region" description="Low complexity" evidence="6">
    <location>
        <begin position="409"/>
        <end position="434"/>
    </location>
</feature>
<keyword evidence="2" id="KW-0132">Cell division</keyword>
<evidence type="ECO:0000256" key="7">
    <source>
        <dbReference type="SAM" id="SignalP"/>
    </source>
</evidence>
<evidence type="ECO:0000313" key="8">
    <source>
        <dbReference type="EMBL" id="EFX04121.1"/>
    </source>
</evidence>
<accession>F0XC96</accession>
<evidence type="ECO:0000256" key="4">
    <source>
        <dbReference type="ARBA" id="ARBA00022786"/>
    </source>
</evidence>
<dbReference type="GeneID" id="25973884"/>
<dbReference type="eggNOG" id="ENOG502S7KP">
    <property type="taxonomic scope" value="Eukaryota"/>
</dbReference>